<protein>
    <recommendedName>
        <fullName evidence="2">NERD domain-containing protein</fullName>
    </recommendedName>
</protein>
<dbReference type="Pfam" id="PF08378">
    <property type="entry name" value="NERD"/>
    <property type="match status" value="1"/>
</dbReference>
<evidence type="ECO:0000256" key="1">
    <source>
        <dbReference type="SAM" id="Phobius"/>
    </source>
</evidence>
<sequence length="257" mass="28714">MHAKTQVQAKPQAPGIEVKPKQVSHFGILFEKVAPLYTLLLVLWAVALIEWLWAWKIAIPDPIYVTLLAAAMTVYVAVRTWSDWNHLIALRNRLNEQSTVREFLDGLRGLGYRVLHNIPGDSGNIDHVIFSTHGVFGIQVVDRRKTADSDNRIRYDGAAVSLNGGPYDSSVIDFANARSKQLQRLIRECTGAELPVKAVLLFPGWTVESAESQNQASVWVLSPKALPMWIKNTPESMGGREVRHTATELSAYLANYE</sequence>
<keyword evidence="1" id="KW-1133">Transmembrane helix</keyword>
<dbReference type="RefSeq" id="WP_068615206.1">
    <property type="nucleotide sequence ID" value="NZ_CP016268.1"/>
</dbReference>
<feature type="transmembrane region" description="Helical" evidence="1">
    <location>
        <begin position="36"/>
        <end position="57"/>
    </location>
</feature>
<dbReference type="OrthoDB" id="572185at2"/>
<evidence type="ECO:0000259" key="2">
    <source>
        <dbReference type="Pfam" id="PF08378"/>
    </source>
</evidence>
<keyword evidence="1" id="KW-0472">Membrane</keyword>
<keyword evidence="4" id="KW-1185">Reference proteome</keyword>
<gene>
    <name evidence="3" type="ORF">BA177_08030</name>
</gene>
<feature type="domain" description="NERD" evidence="2">
    <location>
        <begin position="100"/>
        <end position="203"/>
    </location>
</feature>
<dbReference type="EMBL" id="CP016268">
    <property type="protein sequence ID" value="ANO51159.1"/>
    <property type="molecule type" value="Genomic_DNA"/>
</dbReference>
<proteinExistence type="predicted"/>
<dbReference type="KEGG" id="woc:BA177_08030"/>
<reference evidence="3 4" key="1">
    <citation type="submission" date="2016-06" db="EMBL/GenBank/DDBJ databases">
        <title>Complete genome sequence of a deep-branching marine Gamma Proteobacterium Woeseia oceani type strain XK5.</title>
        <authorList>
            <person name="Mu D."/>
            <person name="Du Z."/>
        </authorList>
    </citation>
    <scope>NUCLEOTIDE SEQUENCE [LARGE SCALE GENOMIC DNA]</scope>
    <source>
        <strain evidence="3 4">XK5</strain>
    </source>
</reference>
<dbReference type="AlphaFoldDB" id="A0A193LFK0"/>
<evidence type="ECO:0000313" key="3">
    <source>
        <dbReference type="EMBL" id="ANO51159.1"/>
    </source>
</evidence>
<dbReference type="Proteomes" id="UP000092695">
    <property type="component" value="Chromosome"/>
</dbReference>
<name>A0A193LFK0_9GAMM</name>
<keyword evidence="1" id="KW-0812">Transmembrane</keyword>
<evidence type="ECO:0000313" key="4">
    <source>
        <dbReference type="Proteomes" id="UP000092695"/>
    </source>
</evidence>
<feature type="transmembrane region" description="Helical" evidence="1">
    <location>
        <begin position="63"/>
        <end position="81"/>
    </location>
</feature>
<dbReference type="InterPro" id="IPR011528">
    <property type="entry name" value="NERD"/>
</dbReference>
<accession>A0A193LFK0</accession>
<organism evidence="3 4">
    <name type="scientific">Woeseia oceani</name>
    <dbReference type="NCBI Taxonomy" id="1548547"/>
    <lineage>
        <taxon>Bacteria</taxon>
        <taxon>Pseudomonadati</taxon>
        <taxon>Pseudomonadota</taxon>
        <taxon>Gammaproteobacteria</taxon>
        <taxon>Woeseiales</taxon>
        <taxon>Woeseiaceae</taxon>
        <taxon>Woeseia</taxon>
    </lineage>
</organism>